<evidence type="ECO:0000256" key="7">
    <source>
        <dbReference type="SAM" id="MobiDB-lite"/>
    </source>
</evidence>
<dbReference type="AlphaFoldDB" id="A0A9Q1FUL5"/>
<evidence type="ECO:0000313" key="9">
    <source>
        <dbReference type="EMBL" id="KAJ8368124.1"/>
    </source>
</evidence>
<protein>
    <recommendedName>
        <fullName evidence="6">Anoctamin</fullName>
    </recommendedName>
</protein>
<name>A0A9Q1FUL5_SYNKA</name>
<comment type="caution">
    <text evidence="9">The sequence shown here is derived from an EMBL/GenBank/DDBJ whole genome shotgun (WGS) entry which is preliminary data.</text>
</comment>
<dbReference type="EMBL" id="JAINUF010000003">
    <property type="protein sequence ID" value="KAJ8368124.1"/>
    <property type="molecule type" value="Genomic_DNA"/>
</dbReference>
<dbReference type="InterPro" id="IPR007632">
    <property type="entry name" value="Anoctamin"/>
</dbReference>
<dbReference type="PANTHER" id="PTHR12308">
    <property type="entry name" value="ANOCTAMIN"/>
    <property type="match status" value="1"/>
</dbReference>
<feature type="transmembrane region" description="Helical" evidence="6">
    <location>
        <begin position="54"/>
        <end position="76"/>
    </location>
</feature>
<feature type="compositionally biased region" description="Polar residues" evidence="7">
    <location>
        <begin position="482"/>
        <end position="495"/>
    </location>
</feature>
<evidence type="ECO:0000256" key="1">
    <source>
        <dbReference type="ARBA" id="ARBA00004141"/>
    </source>
</evidence>
<feature type="compositionally biased region" description="Basic and acidic residues" evidence="7">
    <location>
        <begin position="466"/>
        <end position="476"/>
    </location>
</feature>
<evidence type="ECO:0000256" key="5">
    <source>
        <dbReference type="ARBA" id="ARBA00023136"/>
    </source>
</evidence>
<dbReference type="GO" id="GO:0061588">
    <property type="term" value="P:calcium activated phospholipid scrambling"/>
    <property type="evidence" value="ECO:0007669"/>
    <property type="project" value="TreeGrafter"/>
</dbReference>
<evidence type="ECO:0000313" key="10">
    <source>
        <dbReference type="Proteomes" id="UP001152622"/>
    </source>
</evidence>
<gene>
    <name evidence="9" type="ORF">SKAU_G00081520</name>
</gene>
<evidence type="ECO:0000256" key="4">
    <source>
        <dbReference type="ARBA" id="ARBA00022989"/>
    </source>
</evidence>
<dbReference type="Proteomes" id="UP001152622">
    <property type="component" value="Chromosome 3"/>
</dbReference>
<feature type="transmembrane region" description="Helical" evidence="6">
    <location>
        <begin position="272"/>
        <end position="294"/>
    </location>
</feature>
<comment type="caution">
    <text evidence="6">Lacks conserved residue(s) required for the propagation of feature annotation.</text>
</comment>
<keyword evidence="5 6" id="KW-0472">Membrane</keyword>
<dbReference type="OrthoDB" id="296386at2759"/>
<keyword evidence="4 6" id="KW-1133">Transmembrane helix</keyword>
<comment type="similarity">
    <text evidence="2 6">Belongs to the anoctamin family.</text>
</comment>
<feature type="transmembrane region" description="Helical" evidence="6">
    <location>
        <begin position="322"/>
        <end position="346"/>
    </location>
</feature>
<evidence type="ECO:0000256" key="3">
    <source>
        <dbReference type="ARBA" id="ARBA00022692"/>
    </source>
</evidence>
<evidence type="ECO:0000256" key="2">
    <source>
        <dbReference type="ARBA" id="ARBA00009671"/>
    </source>
</evidence>
<dbReference type="InterPro" id="IPR049452">
    <property type="entry name" value="Anoctamin_TM"/>
</dbReference>
<dbReference type="PANTHER" id="PTHR12308:SF22">
    <property type="entry name" value="ANOCTAMIN-7"/>
    <property type="match status" value="1"/>
</dbReference>
<keyword evidence="3 6" id="KW-0812">Transmembrane</keyword>
<feature type="transmembrane region" description="Helical" evidence="6">
    <location>
        <begin position="402"/>
        <end position="423"/>
    </location>
</feature>
<proteinExistence type="inferred from homology"/>
<dbReference type="GO" id="GO:0005254">
    <property type="term" value="F:chloride channel activity"/>
    <property type="evidence" value="ECO:0007669"/>
    <property type="project" value="TreeGrafter"/>
</dbReference>
<reference evidence="9" key="1">
    <citation type="journal article" date="2023" name="Science">
        <title>Genome structures resolve the early diversification of teleost fishes.</title>
        <authorList>
            <person name="Parey E."/>
            <person name="Louis A."/>
            <person name="Montfort J."/>
            <person name="Bouchez O."/>
            <person name="Roques C."/>
            <person name="Iampietro C."/>
            <person name="Lluch J."/>
            <person name="Castinel A."/>
            <person name="Donnadieu C."/>
            <person name="Desvignes T."/>
            <person name="Floi Bucao C."/>
            <person name="Jouanno E."/>
            <person name="Wen M."/>
            <person name="Mejri S."/>
            <person name="Dirks R."/>
            <person name="Jansen H."/>
            <person name="Henkel C."/>
            <person name="Chen W.J."/>
            <person name="Zahm M."/>
            <person name="Cabau C."/>
            <person name="Klopp C."/>
            <person name="Thompson A.W."/>
            <person name="Robinson-Rechavi M."/>
            <person name="Braasch I."/>
            <person name="Lecointre G."/>
            <person name="Bobe J."/>
            <person name="Postlethwait J.H."/>
            <person name="Berthelot C."/>
            <person name="Roest Crollius H."/>
            <person name="Guiguen Y."/>
        </authorList>
    </citation>
    <scope>NUCLEOTIDE SEQUENCE</scope>
    <source>
        <strain evidence="9">WJC10195</strain>
    </source>
</reference>
<evidence type="ECO:0000259" key="8">
    <source>
        <dbReference type="Pfam" id="PF04547"/>
    </source>
</evidence>
<dbReference type="GO" id="GO:0005886">
    <property type="term" value="C:plasma membrane"/>
    <property type="evidence" value="ECO:0007669"/>
    <property type="project" value="TreeGrafter"/>
</dbReference>
<feature type="transmembrane region" description="Helical" evidence="6">
    <location>
        <begin position="139"/>
        <end position="160"/>
    </location>
</feature>
<organism evidence="9 10">
    <name type="scientific">Synaphobranchus kaupii</name>
    <name type="common">Kaup's arrowtooth eel</name>
    <dbReference type="NCBI Taxonomy" id="118154"/>
    <lineage>
        <taxon>Eukaryota</taxon>
        <taxon>Metazoa</taxon>
        <taxon>Chordata</taxon>
        <taxon>Craniata</taxon>
        <taxon>Vertebrata</taxon>
        <taxon>Euteleostomi</taxon>
        <taxon>Actinopterygii</taxon>
        <taxon>Neopterygii</taxon>
        <taxon>Teleostei</taxon>
        <taxon>Anguilliformes</taxon>
        <taxon>Synaphobranchidae</taxon>
        <taxon>Synaphobranchus</taxon>
    </lineage>
</organism>
<feature type="transmembrane region" description="Helical" evidence="6">
    <location>
        <begin position="96"/>
        <end position="119"/>
    </location>
</feature>
<dbReference type="Pfam" id="PF04547">
    <property type="entry name" value="Anoctamin"/>
    <property type="match status" value="1"/>
</dbReference>
<feature type="domain" description="Anoctamin transmembrane" evidence="8">
    <location>
        <begin position="11"/>
        <end position="444"/>
    </location>
</feature>
<sequence>MYIYIVSPLGETEERPRPEFSAMAPMTVRNPVTGEEEPYFPESSRFRRTITGSMVIIIMMAVVFMFLISIIIYKTVLHIVIAKSGNAFFIFTAGRIASITGSMLNLMVILILSKVYTYLARLLTRWEMHRTQTRYEDAFILKVFIFQFVNFYSTPIYIAFFKGRFVGYPGNFHTTLGIRGEDCDAGGCLIELAQELIVIMVGKQLINNVQEFVCPKLKSWWIRRKFRQSEDSNGELGGVVRGQGQGKSTRPWETDYQLLLCEGLFSEYLDMVLQFGFVTIFVAAIPVAPLFALINNYLELRMDAQKFVCEYRRPVAKRAEDIGIWLNIMQFITRVAVISNAFLIAFTSDFLPRLYYQYTTERSLRGYVNFTLSVAQDSFVQNSTVCRYQGHRDHNGNLLPEYFQLLAIQLAFVIIFEHVVFFIGDLINMMVPDVPEDVAIQVQTEHYMAKEVLAEKRSPAKKVLLEEKEKEGAELRRRCKPETSTLPQDTDSPPSILTPLQEEQD</sequence>
<accession>A0A9Q1FUL5</accession>
<keyword evidence="10" id="KW-1185">Reference proteome</keyword>
<evidence type="ECO:0000256" key="6">
    <source>
        <dbReference type="RuleBase" id="RU280814"/>
    </source>
</evidence>
<comment type="subcellular location">
    <subcellularLocation>
        <location evidence="1 6">Membrane</location>
        <topology evidence="1 6">Multi-pass membrane protein</topology>
    </subcellularLocation>
</comment>
<feature type="region of interest" description="Disordered" evidence="7">
    <location>
        <begin position="466"/>
        <end position="505"/>
    </location>
</feature>